<evidence type="ECO:0000313" key="3">
    <source>
        <dbReference type="EMBL" id="KAG5169876.1"/>
    </source>
</evidence>
<evidence type="ECO:0000256" key="1">
    <source>
        <dbReference type="SAM" id="MobiDB-lite"/>
    </source>
</evidence>
<feature type="signal peptide" evidence="2">
    <location>
        <begin position="1"/>
        <end position="19"/>
    </location>
</feature>
<name>A0A8H7Y1M1_PSICU</name>
<dbReference type="EMBL" id="JAFIQS010000004">
    <property type="protein sequence ID" value="KAG5169876.1"/>
    <property type="molecule type" value="Genomic_DNA"/>
</dbReference>
<comment type="caution">
    <text evidence="3">The sequence shown here is derived from an EMBL/GenBank/DDBJ whole genome shotgun (WGS) entry which is preliminary data.</text>
</comment>
<keyword evidence="2" id="KW-0732">Signal</keyword>
<reference evidence="3" key="1">
    <citation type="submission" date="2021-02" db="EMBL/GenBank/DDBJ databases">
        <title>Psilocybe cubensis genome.</title>
        <authorList>
            <person name="Mckernan K.J."/>
            <person name="Crawford S."/>
            <person name="Trippe A."/>
            <person name="Kane L.T."/>
            <person name="Mclaughlin S."/>
        </authorList>
    </citation>
    <scope>NUCLEOTIDE SEQUENCE [LARGE SCALE GENOMIC DNA]</scope>
    <source>
        <strain evidence="3">MGC-MH-2018</strain>
    </source>
</reference>
<sequence>MFKLSVAFITFVLFQNILAAPVLLTTSPLGTTEVNAVNRRANGDPGQAHDIYSNDISVLDNEDDIVNRRQSAGSVIATLPPHLQGTTTGGSLGPYTGVFNTVGDTFDLPHAREIRPIHILPNPLEAVHGVSVRELPDTLIDHTDDDGSLLDPLSAPTSLVSHDGLGDGGLSDPAASLNSLVDPDDDGEDGDDDNDDDDGKDDGGDESEGGDDDNGADMDNDIGVDKDGEDDEYSSDVEDNDTNLDNGDDSIEGEQNTADNEDSGDGGEDDVEGRTEDIPRRPFRLPPPSRLSRCVESAVPAVRFVFY</sequence>
<feature type="compositionally biased region" description="Acidic residues" evidence="1">
    <location>
        <begin position="259"/>
        <end position="271"/>
    </location>
</feature>
<accession>A0A8H7Y1M1</accession>
<evidence type="ECO:0000256" key="2">
    <source>
        <dbReference type="SAM" id="SignalP"/>
    </source>
</evidence>
<organism evidence="3">
    <name type="scientific">Psilocybe cubensis</name>
    <name type="common">Psychedelic mushroom</name>
    <name type="synonym">Stropharia cubensis</name>
    <dbReference type="NCBI Taxonomy" id="181762"/>
    <lineage>
        <taxon>Eukaryota</taxon>
        <taxon>Fungi</taxon>
        <taxon>Dikarya</taxon>
        <taxon>Basidiomycota</taxon>
        <taxon>Agaricomycotina</taxon>
        <taxon>Agaricomycetes</taxon>
        <taxon>Agaricomycetidae</taxon>
        <taxon>Agaricales</taxon>
        <taxon>Agaricineae</taxon>
        <taxon>Strophariaceae</taxon>
        <taxon>Psilocybe</taxon>
    </lineage>
</organism>
<dbReference type="AlphaFoldDB" id="A0A8H7Y1M1"/>
<feature type="compositionally biased region" description="Acidic residues" evidence="1">
    <location>
        <begin position="182"/>
        <end position="252"/>
    </location>
</feature>
<feature type="region of interest" description="Disordered" evidence="1">
    <location>
        <begin position="160"/>
        <end position="291"/>
    </location>
</feature>
<feature type="chain" id="PRO_5034826053" evidence="2">
    <location>
        <begin position="20"/>
        <end position="307"/>
    </location>
</feature>
<gene>
    <name evidence="3" type="ORF">JR316_004257</name>
</gene>
<proteinExistence type="predicted"/>
<protein>
    <submittedName>
        <fullName evidence="3">Uncharacterized protein</fullName>
    </submittedName>
</protein>